<sequence>MNLNVIHIIKIEVFNINLINYYINIKQMEEILKSNRPKIDEVLIVNAKSSFERKILHIWAELNGYNHTRFKTDLFEPTTMSRTNCKCKNKSRDCLCPFPWKYDIYNDDEYEEPYTERVNTFNAVMIGNVLPKLSKLETGKKSKPPINDNDQYLINKIPIREVIKMNLDKFTPTIVLNGKSYSRNQDKNKYDC</sequence>
<gene>
    <name evidence="2" type="ORF">mv_L1105</name>
</gene>
<evidence type="ECO:0000313" key="2">
    <source>
        <dbReference type="EMBL" id="AEX63307.1"/>
    </source>
</evidence>
<proteinExistence type="predicted"/>
<evidence type="ECO:0000259" key="1">
    <source>
        <dbReference type="Pfam" id="PF19246"/>
    </source>
</evidence>
<organism evidence="2">
    <name type="scientific">Moumouvirus sp. 'Monve'</name>
    <dbReference type="NCBI Taxonomy" id="1128131"/>
    <lineage>
        <taxon>Viruses</taxon>
        <taxon>Varidnaviria</taxon>
        <taxon>Bamfordvirae</taxon>
        <taxon>Nucleocytoviricota</taxon>
        <taxon>Megaviricetes</taxon>
        <taxon>Imitervirales</taxon>
        <taxon>Mimiviridae</taxon>
        <taxon>Megamimivirinae</taxon>
        <taxon>Moumouvirus</taxon>
    </lineage>
</organism>
<name>H2EFP2_9VIRU</name>
<reference evidence="2" key="1">
    <citation type="submission" date="2011-10" db="EMBL/GenBank/DDBJ databases">
        <title>Provirophages and transpovirons: unique mobilome of giant viruses.</title>
        <authorList>
            <person name="Desnues C."/>
            <person name="LaScola B."/>
            <person name="Yutin N."/>
            <person name="Fournous G."/>
            <person name="Koonin E."/>
            <person name="Raoult D."/>
        </authorList>
    </citation>
    <scope>NUCLEOTIDE SEQUENCE</scope>
    <source>
        <strain evidence="2">Mv13-mv</strain>
    </source>
</reference>
<dbReference type="EMBL" id="JN885999">
    <property type="protein sequence ID" value="AEX63307.1"/>
    <property type="molecule type" value="Genomic_DNA"/>
</dbReference>
<dbReference type="Pfam" id="PF19246">
    <property type="entry name" value="DUF5894"/>
    <property type="match status" value="1"/>
</dbReference>
<feature type="domain" description="DUF5894" evidence="1">
    <location>
        <begin position="28"/>
        <end position="84"/>
    </location>
</feature>
<accession>H2EFP2</accession>
<dbReference type="InterPro" id="IPR045413">
    <property type="entry name" value="DUF5894"/>
</dbReference>
<protein>
    <recommendedName>
        <fullName evidence="1">DUF5894 domain-containing protein</fullName>
    </recommendedName>
</protein>